<name>A0A562ZKG9_9BURK</name>
<dbReference type="Proteomes" id="UP000318199">
    <property type="component" value="Unassembled WGS sequence"/>
</dbReference>
<evidence type="ECO:0000313" key="2">
    <source>
        <dbReference type="Proteomes" id="UP000318199"/>
    </source>
</evidence>
<keyword evidence="2" id="KW-1185">Reference proteome</keyword>
<dbReference type="EMBL" id="VOBQ01000017">
    <property type="protein sequence ID" value="TWO68983.1"/>
    <property type="molecule type" value="Genomic_DNA"/>
</dbReference>
<dbReference type="RefSeq" id="WP_145895135.1">
    <property type="nucleotide sequence ID" value="NZ_VOBQ01000017.1"/>
</dbReference>
<accession>A0A562ZKG9</accession>
<sequence>MFQLLALSAPLRSSRAFAVLERFGIEVSTLLDALTSPVQFVAEVEAEHCKPGSRKQRLA</sequence>
<evidence type="ECO:0000313" key="1">
    <source>
        <dbReference type="EMBL" id="TWO68983.1"/>
    </source>
</evidence>
<reference evidence="1 2" key="1">
    <citation type="submission" date="2019-07" db="EMBL/GenBank/DDBJ databases">
        <title>Caenimonas sedimenti sp. nov., isolated from activated sludge.</title>
        <authorList>
            <person name="Xu J."/>
        </authorList>
    </citation>
    <scope>NUCLEOTIDE SEQUENCE [LARGE SCALE GENOMIC DNA]</scope>
    <source>
        <strain evidence="1 2">HX-9-20</strain>
    </source>
</reference>
<protein>
    <submittedName>
        <fullName evidence="1">Uncharacterized protein</fullName>
    </submittedName>
</protein>
<comment type="caution">
    <text evidence="1">The sequence shown here is derived from an EMBL/GenBank/DDBJ whole genome shotgun (WGS) entry which is preliminary data.</text>
</comment>
<organism evidence="1 2">
    <name type="scientific">Caenimonas sedimenti</name>
    <dbReference type="NCBI Taxonomy" id="2596921"/>
    <lineage>
        <taxon>Bacteria</taxon>
        <taxon>Pseudomonadati</taxon>
        <taxon>Pseudomonadota</taxon>
        <taxon>Betaproteobacteria</taxon>
        <taxon>Burkholderiales</taxon>
        <taxon>Comamonadaceae</taxon>
        <taxon>Caenimonas</taxon>
    </lineage>
</organism>
<gene>
    <name evidence="1" type="ORF">FN976_21570</name>
</gene>
<dbReference type="AlphaFoldDB" id="A0A562ZKG9"/>
<proteinExistence type="predicted"/>